<proteinExistence type="predicted"/>
<feature type="chain" id="PRO_5039494224" evidence="2">
    <location>
        <begin position="21"/>
        <end position="212"/>
    </location>
</feature>
<dbReference type="AlphaFoldDB" id="A0A418KTS6"/>
<dbReference type="RefSeq" id="WP_119659554.1">
    <property type="nucleotide sequence ID" value="NZ_QUAL01000076.1"/>
</dbReference>
<accession>A0A418KTS6</accession>
<evidence type="ECO:0000256" key="2">
    <source>
        <dbReference type="SAM" id="SignalP"/>
    </source>
</evidence>
<evidence type="ECO:0000256" key="1">
    <source>
        <dbReference type="SAM" id="MobiDB-lite"/>
    </source>
</evidence>
<protein>
    <submittedName>
        <fullName evidence="3">Uncharacterized protein</fullName>
    </submittedName>
</protein>
<reference evidence="3 4" key="1">
    <citation type="submission" date="2018-09" db="EMBL/GenBank/DDBJ databases">
        <title>Isolation, diversity and antifungal activity of actinobacteria from wheat.</title>
        <authorList>
            <person name="Han C."/>
        </authorList>
    </citation>
    <scope>NUCLEOTIDE SEQUENCE [LARGE SCALE GENOMIC DNA]</scope>
    <source>
        <strain evidence="3 4">NEAU-YY265</strain>
    </source>
</reference>
<organism evidence="3 4">
    <name type="scientific">Jiangella rhizosphaerae</name>
    <dbReference type="NCBI Taxonomy" id="2293569"/>
    <lineage>
        <taxon>Bacteria</taxon>
        <taxon>Bacillati</taxon>
        <taxon>Actinomycetota</taxon>
        <taxon>Actinomycetes</taxon>
        <taxon>Jiangellales</taxon>
        <taxon>Jiangellaceae</taxon>
        <taxon>Jiangella</taxon>
    </lineage>
</organism>
<dbReference type="EMBL" id="QUAL01000076">
    <property type="protein sequence ID" value="RIQ29143.1"/>
    <property type="molecule type" value="Genomic_DNA"/>
</dbReference>
<keyword evidence="4" id="KW-1185">Reference proteome</keyword>
<sequence length="212" mass="22732">MTLLLLVVLVLGLLSGGTPPDDPSGDNPPAATDTSATGTAAPTPSRTPGEPTAQPTSPLEGVAATDSPDEYAARVAEIVLGTNPRDHARDDYLTLLLGEVSDEAVGESRERIEPVIAAALPDDYQWLRQRDYGQVNTFEVEHVWEPEVVDDVRDRIPEGYAVRTVAGTQTTRFTDENGDRASSSTPRLLTVFTFCPSDGTCSLVSIPQEVLR</sequence>
<feature type="region of interest" description="Disordered" evidence="1">
    <location>
        <begin position="16"/>
        <end position="64"/>
    </location>
</feature>
<evidence type="ECO:0000313" key="3">
    <source>
        <dbReference type="EMBL" id="RIQ29143.1"/>
    </source>
</evidence>
<dbReference type="OrthoDB" id="5187328at2"/>
<comment type="caution">
    <text evidence="3">The sequence shown here is derived from an EMBL/GenBank/DDBJ whole genome shotgun (WGS) entry which is preliminary data.</text>
</comment>
<keyword evidence="2" id="KW-0732">Signal</keyword>
<dbReference type="Proteomes" id="UP000284057">
    <property type="component" value="Unassembled WGS sequence"/>
</dbReference>
<feature type="compositionally biased region" description="Low complexity" evidence="1">
    <location>
        <begin position="28"/>
        <end position="49"/>
    </location>
</feature>
<feature type="signal peptide" evidence="2">
    <location>
        <begin position="1"/>
        <end position="20"/>
    </location>
</feature>
<evidence type="ECO:0000313" key="4">
    <source>
        <dbReference type="Proteomes" id="UP000284057"/>
    </source>
</evidence>
<name>A0A418KTS6_9ACTN</name>
<gene>
    <name evidence="3" type="ORF">DY240_08755</name>
</gene>